<feature type="DNA-binding region" description="H-T-H motif" evidence="4">
    <location>
        <begin position="36"/>
        <end position="55"/>
    </location>
</feature>
<dbReference type="GO" id="GO:0003700">
    <property type="term" value="F:DNA-binding transcription factor activity"/>
    <property type="evidence" value="ECO:0007669"/>
    <property type="project" value="TreeGrafter"/>
</dbReference>
<dbReference type="Pfam" id="PF00440">
    <property type="entry name" value="TetR_N"/>
    <property type="match status" value="1"/>
</dbReference>
<dbReference type="InterPro" id="IPR050109">
    <property type="entry name" value="HTH-type_TetR-like_transc_reg"/>
</dbReference>
<dbReference type="SUPFAM" id="SSF46689">
    <property type="entry name" value="Homeodomain-like"/>
    <property type="match status" value="1"/>
</dbReference>
<sequence length="201" mass="21769">MEVNRRTQAERSADTRAALVAAGRRLFTEHGFGGVGTQTIGKEAGVSRGALYHQFADKTELFAAVFEDVEESVIERIGQIVGEADITGPLDAMEIGAHAWLDVCAEPEVHRIVLIEAPSVLGWERWRESGLKYGLGLIEGLLTGAMAEGLIPEQPIRPLAHVIGAMVDEAALYVARADDAEAARKEMYAITTRFLQALTTP</sequence>
<dbReference type="Proteomes" id="UP000322244">
    <property type="component" value="Unassembled WGS sequence"/>
</dbReference>
<evidence type="ECO:0000256" key="1">
    <source>
        <dbReference type="ARBA" id="ARBA00023015"/>
    </source>
</evidence>
<evidence type="ECO:0000256" key="3">
    <source>
        <dbReference type="ARBA" id="ARBA00023163"/>
    </source>
</evidence>
<dbReference type="PANTHER" id="PTHR30055:SF234">
    <property type="entry name" value="HTH-TYPE TRANSCRIPTIONAL REGULATOR BETI"/>
    <property type="match status" value="1"/>
</dbReference>
<feature type="domain" description="HTH tetR-type" evidence="5">
    <location>
        <begin position="13"/>
        <end position="73"/>
    </location>
</feature>
<comment type="caution">
    <text evidence="6">The sequence shown here is derived from an EMBL/GenBank/DDBJ whole genome shotgun (WGS) entry which is preliminary data.</text>
</comment>
<keyword evidence="2 4" id="KW-0238">DNA-binding</keyword>
<reference evidence="6 7" key="1">
    <citation type="submission" date="2019-07" db="EMBL/GenBank/DDBJ databases">
        <title>Rhodococcus cavernicolus sp. nov., isolated from a cave.</title>
        <authorList>
            <person name="Lee S.D."/>
        </authorList>
    </citation>
    <scope>NUCLEOTIDE SEQUENCE [LARGE SCALE GENOMIC DNA]</scope>
    <source>
        <strain evidence="6 7">C1-24</strain>
    </source>
</reference>
<dbReference type="PANTHER" id="PTHR30055">
    <property type="entry name" value="HTH-TYPE TRANSCRIPTIONAL REGULATOR RUTR"/>
    <property type="match status" value="1"/>
</dbReference>
<proteinExistence type="predicted"/>
<dbReference type="InterPro" id="IPR049484">
    <property type="entry name" value="Rv0078-like_C"/>
</dbReference>
<dbReference type="InterPro" id="IPR036271">
    <property type="entry name" value="Tet_transcr_reg_TetR-rel_C_sf"/>
</dbReference>
<dbReference type="Pfam" id="PF21351">
    <property type="entry name" value="TetR_C_41"/>
    <property type="match status" value="1"/>
</dbReference>
<evidence type="ECO:0000313" key="6">
    <source>
        <dbReference type="EMBL" id="KAA0024845.1"/>
    </source>
</evidence>
<dbReference type="Gene3D" id="1.10.357.10">
    <property type="entry name" value="Tetracycline Repressor, domain 2"/>
    <property type="match status" value="1"/>
</dbReference>
<dbReference type="InterPro" id="IPR009057">
    <property type="entry name" value="Homeodomain-like_sf"/>
</dbReference>
<dbReference type="RefSeq" id="WP_149428620.1">
    <property type="nucleotide sequence ID" value="NZ_VLNY01000001.1"/>
</dbReference>
<organism evidence="6 7">
    <name type="scientific">Antrihabitans cavernicola</name>
    <dbReference type="NCBI Taxonomy" id="2495913"/>
    <lineage>
        <taxon>Bacteria</taxon>
        <taxon>Bacillati</taxon>
        <taxon>Actinomycetota</taxon>
        <taxon>Actinomycetes</taxon>
        <taxon>Mycobacteriales</taxon>
        <taxon>Nocardiaceae</taxon>
        <taxon>Antrihabitans</taxon>
    </lineage>
</organism>
<evidence type="ECO:0000259" key="5">
    <source>
        <dbReference type="PROSITE" id="PS50977"/>
    </source>
</evidence>
<gene>
    <name evidence="6" type="ORF">FOY51_02640</name>
</gene>
<dbReference type="PRINTS" id="PR00455">
    <property type="entry name" value="HTHTETR"/>
</dbReference>
<evidence type="ECO:0000313" key="7">
    <source>
        <dbReference type="Proteomes" id="UP000322244"/>
    </source>
</evidence>
<evidence type="ECO:0000256" key="4">
    <source>
        <dbReference type="PROSITE-ProRule" id="PRU00335"/>
    </source>
</evidence>
<accession>A0A5A7SK61</accession>
<evidence type="ECO:0000256" key="2">
    <source>
        <dbReference type="ARBA" id="ARBA00023125"/>
    </source>
</evidence>
<keyword evidence="1" id="KW-0805">Transcription regulation</keyword>
<keyword evidence="7" id="KW-1185">Reference proteome</keyword>
<dbReference type="GO" id="GO:0000976">
    <property type="term" value="F:transcription cis-regulatory region binding"/>
    <property type="evidence" value="ECO:0007669"/>
    <property type="project" value="TreeGrafter"/>
</dbReference>
<dbReference type="PROSITE" id="PS50977">
    <property type="entry name" value="HTH_TETR_2"/>
    <property type="match status" value="1"/>
</dbReference>
<keyword evidence="3" id="KW-0804">Transcription</keyword>
<dbReference type="InterPro" id="IPR001647">
    <property type="entry name" value="HTH_TetR"/>
</dbReference>
<protein>
    <submittedName>
        <fullName evidence="6">TetR/AcrR family transcriptional regulator</fullName>
    </submittedName>
</protein>
<dbReference type="EMBL" id="VLNY01000001">
    <property type="protein sequence ID" value="KAA0024845.1"/>
    <property type="molecule type" value="Genomic_DNA"/>
</dbReference>
<dbReference type="AlphaFoldDB" id="A0A5A7SK61"/>
<dbReference type="SUPFAM" id="SSF48498">
    <property type="entry name" value="Tetracyclin repressor-like, C-terminal domain"/>
    <property type="match status" value="1"/>
</dbReference>
<name>A0A5A7SK61_9NOCA</name>
<dbReference type="OrthoDB" id="9805134at2"/>